<name>A0ABU0MRI5_9PROT</name>
<keyword evidence="3" id="KW-1185">Reference proteome</keyword>
<protein>
    <submittedName>
        <fullName evidence="2">CDP-glucose 4,6-dehydratase</fullName>
        <ecNumber evidence="2">4.2.1.45</ecNumber>
    </submittedName>
</protein>
<dbReference type="Gene3D" id="3.90.25.10">
    <property type="entry name" value="UDP-galactose 4-epimerase, domain 1"/>
    <property type="match status" value="1"/>
</dbReference>
<reference evidence="2 3" key="1">
    <citation type="submission" date="2023-07" db="EMBL/GenBank/DDBJ databases">
        <title>Genomic Encyclopedia of Type Strains, Phase IV (KMG-IV): sequencing the most valuable type-strain genomes for metagenomic binning, comparative biology and taxonomic classification.</title>
        <authorList>
            <person name="Goeker M."/>
        </authorList>
    </citation>
    <scope>NUCLEOTIDE SEQUENCE [LARGE SCALE GENOMIC DNA]</scope>
    <source>
        <strain evidence="2 3">DSM 19922</strain>
    </source>
</reference>
<dbReference type="NCBIfam" id="TIGR02622">
    <property type="entry name" value="CDP_4_6_dhtase"/>
    <property type="match status" value="1"/>
</dbReference>
<evidence type="ECO:0000313" key="2">
    <source>
        <dbReference type="EMBL" id="MDQ0536098.1"/>
    </source>
</evidence>
<dbReference type="InterPro" id="IPR036291">
    <property type="entry name" value="NAD(P)-bd_dom_sf"/>
</dbReference>
<sequence>MGARVRGYALAPDVPSLSALLDIGRDIDAIHADVRDADALGRAMRGFRPDIVLHLAAQSLVRASYADPIGTYSTNVMGTANLLEAVRACDSVRAVVVVTSDKCYENREWLWGYREDEPMGGYDPYSSSKGCAELLVSSWRRSYFAAPGRPGGACRLASARAGNVIGGGDWSRDRLVPDILKAFEDHRPVRIRFPNAIRPWQHVLEPLRGYLLLAERLFTHGSAFAEGWNFGPDADCERTVSDIADRLCRLWGEGAAWEMDEGSQPHEARLLKLDSAKARARLEWLPWWTIDDTLAAIASWHRAYLDGCSVRDVTLAQIAGYQPKPQPERRETLLVHA</sequence>
<dbReference type="InterPro" id="IPR016040">
    <property type="entry name" value="NAD(P)-bd_dom"/>
</dbReference>
<accession>A0ABU0MRI5</accession>
<dbReference type="PANTHER" id="PTHR43000">
    <property type="entry name" value="DTDP-D-GLUCOSE 4,6-DEHYDRATASE-RELATED"/>
    <property type="match status" value="1"/>
</dbReference>
<keyword evidence="2" id="KW-0456">Lyase</keyword>
<evidence type="ECO:0000259" key="1">
    <source>
        <dbReference type="Pfam" id="PF16363"/>
    </source>
</evidence>
<evidence type="ECO:0000313" key="3">
    <source>
        <dbReference type="Proteomes" id="UP001244552"/>
    </source>
</evidence>
<dbReference type="EC" id="4.2.1.45" evidence="2"/>
<dbReference type="Gene3D" id="3.40.50.720">
    <property type="entry name" value="NAD(P)-binding Rossmann-like Domain"/>
    <property type="match status" value="1"/>
</dbReference>
<feature type="domain" description="NAD(P)-binding" evidence="1">
    <location>
        <begin position="25"/>
        <end position="294"/>
    </location>
</feature>
<dbReference type="Proteomes" id="UP001244552">
    <property type="component" value="Unassembled WGS sequence"/>
</dbReference>
<dbReference type="InterPro" id="IPR013445">
    <property type="entry name" value="CDP_4_6_deHydtase"/>
</dbReference>
<dbReference type="Pfam" id="PF16363">
    <property type="entry name" value="GDP_Man_Dehyd"/>
    <property type="match status" value="1"/>
</dbReference>
<gene>
    <name evidence="2" type="ORF">QO018_004989</name>
</gene>
<comment type="caution">
    <text evidence="2">The sequence shown here is derived from an EMBL/GenBank/DDBJ whole genome shotgun (WGS) entry which is preliminary data.</text>
</comment>
<dbReference type="GO" id="GO:0047733">
    <property type="term" value="F:CDP-glucose 4,6-dehydratase activity"/>
    <property type="evidence" value="ECO:0007669"/>
    <property type="project" value="UniProtKB-EC"/>
</dbReference>
<proteinExistence type="predicted"/>
<dbReference type="SUPFAM" id="SSF51735">
    <property type="entry name" value="NAD(P)-binding Rossmann-fold domains"/>
    <property type="match status" value="1"/>
</dbReference>
<organism evidence="2 3">
    <name type="scientific">Azospirillum picis</name>
    <dbReference type="NCBI Taxonomy" id="488438"/>
    <lineage>
        <taxon>Bacteria</taxon>
        <taxon>Pseudomonadati</taxon>
        <taxon>Pseudomonadota</taxon>
        <taxon>Alphaproteobacteria</taxon>
        <taxon>Rhodospirillales</taxon>
        <taxon>Azospirillaceae</taxon>
        <taxon>Azospirillum</taxon>
    </lineage>
</organism>
<dbReference type="EMBL" id="JAUSVU010000023">
    <property type="protein sequence ID" value="MDQ0536098.1"/>
    <property type="molecule type" value="Genomic_DNA"/>
</dbReference>